<dbReference type="GO" id="GO:0005786">
    <property type="term" value="C:signal recognition particle, endoplasmic reticulum targeting"/>
    <property type="evidence" value="ECO:0007669"/>
    <property type="project" value="UniProtKB-KW"/>
</dbReference>
<keyword evidence="6" id="KW-0733">Signal recognition particle</keyword>
<protein>
    <recommendedName>
        <fullName evidence="8">signal-recognition-particle GTPase</fullName>
        <ecNumber evidence="8">3.6.5.4</ecNumber>
    </recommendedName>
</protein>
<dbReference type="Gene3D" id="3.40.50.300">
    <property type="entry name" value="P-loop containing nucleotide triphosphate hydrolases"/>
    <property type="match status" value="1"/>
</dbReference>
<dbReference type="GO" id="GO:0003924">
    <property type="term" value="F:GTPase activity"/>
    <property type="evidence" value="ECO:0007669"/>
    <property type="project" value="InterPro"/>
</dbReference>
<organism evidence="11">
    <name type="scientific">marine metagenome</name>
    <dbReference type="NCBI Taxonomy" id="408172"/>
    <lineage>
        <taxon>unclassified sequences</taxon>
        <taxon>metagenomes</taxon>
        <taxon>ecological metagenomes</taxon>
    </lineage>
</organism>
<dbReference type="SMART" id="SM00962">
    <property type="entry name" value="SRP54"/>
    <property type="match status" value="1"/>
</dbReference>
<evidence type="ECO:0000256" key="1">
    <source>
        <dbReference type="ARBA" id="ARBA00005450"/>
    </source>
</evidence>
<dbReference type="AlphaFoldDB" id="A0A381U1H4"/>
<keyword evidence="2" id="KW-0547">Nucleotide-binding</keyword>
<dbReference type="InterPro" id="IPR036891">
    <property type="entry name" value="Signal_recog_part_SRP54_M_sf"/>
</dbReference>
<dbReference type="SMART" id="SM00382">
    <property type="entry name" value="AAA"/>
    <property type="match status" value="1"/>
</dbReference>
<evidence type="ECO:0000256" key="9">
    <source>
        <dbReference type="SAM" id="MobiDB-lite"/>
    </source>
</evidence>
<dbReference type="InterPro" id="IPR027417">
    <property type="entry name" value="P-loop_NTPase"/>
</dbReference>
<comment type="similarity">
    <text evidence="1">Belongs to the GTP-binding SRP family. SRP54 subfamily.</text>
</comment>
<keyword evidence="4" id="KW-0694">RNA-binding</keyword>
<keyword evidence="7" id="KW-0687">Ribonucleoprotein</keyword>
<keyword evidence="5" id="KW-0342">GTP-binding</keyword>
<evidence type="ECO:0000256" key="8">
    <source>
        <dbReference type="ARBA" id="ARBA00035672"/>
    </source>
</evidence>
<dbReference type="EC" id="3.6.5.4" evidence="8"/>
<evidence type="ECO:0000256" key="2">
    <source>
        <dbReference type="ARBA" id="ARBA00022741"/>
    </source>
</evidence>
<evidence type="ECO:0000256" key="3">
    <source>
        <dbReference type="ARBA" id="ARBA00022801"/>
    </source>
</evidence>
<dbReference type="InterPro" id="IPR022941">
    <property type="entry name" value="SRP54"/>
</dbReference>
<feature type="compositionally biased region" description="Polar residues" evidence="9">
    <location>
        <begin position="446"/>
        <end position="456"/>
    </location>
</feature>
<dbReference type="HAMAP" id="MF_00306">
    <property type="entry name" value="SRP54"/>
    <property type="match status" value="1"/>
</dbReference>
<dbReference type="GO" id="GO:0005525">
    <property type="term" value="F:GTP binding"/>
    <property type="evidence" value="ECO:0007669"/>
    <property type="project" value="UniProtKB-KW"/>
</dbReference>
<dbReference type="Gene3D" id="1.10.260.30">
    <property type="entry name" value="Signal recognition particle, SRP54 subunit, M-domain"/>
    <property type="match status" value="1"/>
</dbReference>
<dbReference type="InterPro" id="IPR004780">
    <property type="entry name" value="SRP"/>
</dbReference>
<dbReference type="SMART" id="SM00963">
    <property type="entry name" value="SRP54_N"/>
    <property type="match status" value="1"/>
</dbReference>
<dbReference type="Pfam" id="PF00448">
    <property type="entry name" value="SRP54"/>
    <property type="match status" value="1"/>
</dbReference>
<dbReference type="PANTHER" id="PTHR11564">
    <property type="entry name" value="SIGNAL RECOGNITION PARTICLE 54K PROTEIN SRP54"/>
    <property type="match status" value="1"/>
</dbReference>
<dbReference type="SUPFAM" id="SSF47446">
    <property type="entry name" value="Signal peptide-binding domain"/>
    <property type="match status" value="1"/>
</dbReference>
<reference evidence="11" key="1">
    <citation type="submission" date="2018-05" db="EMBL/GenBank/DDBJ databases">
        <authorList>
            <person name="Lanie J.A."/>
            <person name="Ng W.-L."/>
            <person name="Kazmierczak K.M."/>
            <person name="Andrzejewski T.M."/>
            <person name="Davidsen T.M."/>
            <person name="Wayne K.J."/>
            <person name="Tettelin H."/>
            <person name="Glass J.I."/>
            <person name="Rusch D."/>
            <person name="Podicherti R."/>
            <person name="Tsui H.-C.T."/>
            <person name="Winkler M.E."/>
        </authorList>
    </citation>
    <scope>NUCLEOTIDE SEQUENCE</scope>
</reference>
<accession>A0A381U1H4</accession>
<dbReference type="Pfam" id="PF02881">
    <property type="entry name" value="SRP54_N"/>
    <property type="match status" value="1"/>
</dbReference>
<evidence type="ECO:0000313" key="11">
    <source>
        <dbReference type="EMBL" id="SVA22096.1"/>
    </source>
</evidence>
<evidence type="ECO:0000256" key="4">
    <source>
        <dbReference type="ARBA" id="ARBA00022884"/>
    </source>
</evidence>
<dbReference type="Pfam" id="PF02978">
    <property type="entry name" value="SRP_SPB"/>
    <property type="match status" value="1"/>
</dbReference>
<dbReference type="InterPro" id="IPR000897">
    <property type="entry name" value="SRP54_GTPase_dom"/>
</dbReference>
<dbReference type="GO" id="GO:0006614">
    <property type="term" value="P:SRP-dependent cotranslational protein targeting to membrane"/>
    <property type="evidence" value="ECO:0007669"/>
    <property type="project" value="InterPro"/>
</dbReference>
<dbReference type="CDD" id="cd18539">
    <property type="entry name" value="SRP_G"/>
    <property type="match status" value="1"/>
</dbReference>
<gene>
    <name evidence="11" type="ORF">METZ01_LOCUS74950</name>
</gene>
<evidence type="ECO:0000259" key="10">
    <source>
        <dbReference type="PROSITE" id="PS00300"/>
    </source>
</evidence>
<dbReference type="PROSITE" id="PS00300">
    <property type="entry name" value="SRP54"/>
    <property type="match status" value="1"/>
</dbReference>
<evidence type="ECO:0000256" key="6">
    <source>
        <dbReference type="ARBA" id="ARBA00023135"/>
    </source>
</evidence>
<dbReference type="GO" id="GO:0008312">
    <property type="term" value="F:7S RNA binding"/>
    <property type="evidence" value="ECO:0007669"/>
    <property type="project" value="InterPro"/>
</dbReference>
<evidence type="ECO:0000256" key="7">
    <source>
        <dbReference type="ARBA" id="ARBA00023274"/>
    </source>
</evidence>
<feature type="domain" description="SRP54-type proteins GTP-binding" evidence="10">
    <location>
        <begin position="269"/>
        <end position="282"/>
    </location>
</feature>
<feature type="region of interest" description="Disordered" evidence="9">
    <location>
        <begin position="431"/>
        <end position="456"/>
    </location>
</feature>
<name>A0A381U1H4_9ZZZZ</name>
<evidence type="ECO:0000256" key="5">
    <source>
        <dbReference type="ARBA" id="ARBA00023134"/>
    </source>
</evidence>
<dbReference type="InterPro" id="IPR042101">
    <property type="entry name" value="SRP54_N_sf"/>
</dbReference>
<dbReference type="PANTHER" id="PTHR11564:SF5">
    <property type="entry name" value="SIGNAL RECOGNITION PARTICLE SUBUNIT SRP54"/>
    <property type="match status" value="1"/>
</dbReference>
<dbReference type="Gene3D" id="1.20.120.140">
    <property type="entry name" value="Signal recognition particle SRP54, nucleotide-binding domain"/>
    <property type="match status" value="1"/>
</dbReference>
<dbReference type="SUPFAM" id="SSF52540">
    <property type="entry name" value="P-loop containing nucleoside triphosphate hydrolases"/>
    <property type="match status" value="1"/>
</dbReference>
<dbReference type="EMBL" id="UINC01005561">
    <property type="protein sequence ID" value="SVA22096.1"/>
    <property type="molecule type" value="Genomic_DNA"/>
</dbReference>
<dbReference type="InterPro" id="IPR003593">
    <property type="entry name" value="AAA+_ATPase"/>
</dbReference>
<dbReference type="InterPro" id="IPR004125">
    <property type="entry name" value="Signal_recog_particle_SRP54_M"/>
</dbReference>
<dbReference type="NCBIfam" id="TIGR00959">
    <property type="entry name" value="ffh"/>
    <property type="match status" value="1"/>
</dbReference>
<proteinExistence type="inferred from homology"/>
<dbReference type="InterPro" id="IPR013822">
    <property type="entry name" value="Signal_recog_particl_SRP54_hlx"/>
</dbReference>
<sequence>MFGTLNEKLEKIVKSIAGRATISEDDLDITLREIRIALLEADVALSVVKDFIENIKSNIIGQEVLKSIKPDQMIIKLVQEELIKILGLNNEPLNIAKTGITKILFCGLQGSGKTTTIAKVANFIKKDSKKKILLVSADIYRPAAQEQLYVLGKQINVEFFDHQNSQSVEAITLESIKYAEKNLFDILLFDTAGRQVVDDKMMEELKTISQKLKPQETILVADSLTGQDAANIAKRFNEAVSITSSILTRVDGDGRGGAALSIKSITGAPIKFIGTGEKIDQLESFHPERIANRILGMGDIVSLVEKASENIDKKEMEDLAKKMSKGKFDLEDFASQLKQMGKMGGISGIMSMLPGISKAQKLMAENKISDDVINHQIAIISSMTKKERADPDIIKASRKIRISNGSGTRVQDVNKLLKQFFQSQKMMKKMKSMGKGGMPSDLLQKFQGNLSPNINN</sequence>
<keyword evidence="3" id="KW-0378">Hydrolase</keyword>